<feature type="coiled-coil region" evidence="1">
    <location>
        <begin position="70"/>
        <end position="97"/>
    </location>
</feature>
<evidence type="ECO:0000313" key="2">
    <source>
        <dbReference type="EMBL" id="WNL49579.1"/>
    </source>
</evidence>
<sequence>MEEKIIKVLEEEFFVDIFSLSVSVDDKGYCTLKDEKTGNSICSWKVKNTKKSFIRAALSKGRGDIIGQKRDELFEKFQETEREVERLIAERETLLKNLNIS</sequence>
<keyword evidence="1" id="KW-0175">Coiled coil</keyword>
<proteinExistence type="predicted"/>
<dbReference type="EMBL" id="OR343188">
    <property type="protein sequence ID" value="WNL49579.1"/>
    <property type="molecule type" value="Genomic_DNA"/>
</dbReference>
<gene>
    <name evidence="2" type="ORF">MarFTMF_063</name>
</gene>
<name>A0AA96EKZ9_9VIRU</name>
<accession>A0AA96EKZ9</accession>
<reference evidence="2" key="1">
    <citation type="submission" date="2023-07" db="EMBL/GenBank/DDBJ databases">
        <authorList>
            <person name="Xia Y."/>
        </authorList>
    </citation>
    <scope>NUCLEOTIDE SEQUENCE</scope>
    <source>
        <strain evidence="2">F</strain>
    </source>
</reference>
<organism evidence="2">
    <name type="scientific">Marseillevirus sp</name>
    <dbReference type="NCBI Taxonomy" id="2809551"/>
    <lineage>
        <taxon>Viruses</taxon>
        <taxon>Varidnaviria</taxon>
        <taxon>Bamfordvirae</taxon>
        <taxon>Nucleocytoviricota</taxon>
        <taxon>Megaviricetes</taxon>
        <taxon>Pimascovirales</taxon>
        <taxon>Pimascovirales incertae sedis</taxon>
        <taxon>Marseilleviridae</taxon>
        <taxon>Marseillevirus</taxon>
    </lineage>
</organism>
<evidence type="ECO:0000256" key="1">
    <source>
        <dbReference type="SAM" id="Coils"/>
    </source>
</evidence>
<protein>
    <submittedName>
        <fullName evidence="2">Uncharacterized protein</fullName>
    </submittedName>
</protein>